<evidence type="ECO:0000313" key="2">
    <source>
        <dbReference type="EMBL" id="KIZ00679.1"/>
    </source>
</evidence>
<dbReference type="KEGG" id="mng:MNEG_7278"/>
<protein>
    <submittedName>
        <fullName evidence="2">Uncharacterized protein</fullName>
    </submittedName>
</protein>
<dbReference type="EMBL" id="KK101492">
    <property type="protein sequence ID" value="KIZ00679.1"/>
    <property type="molecule type" value="Genomic_DNA"/>
</dbReference>
<organism evidence="2 3">
    <name type="scientific">Monoraphidium neglectum</name>
    <dbReference type="NCBI Taxonomy" id="145388"/>
    <lineage>
        <taxon>Eukaryota</taxon>
        <taxon>Viridiplantae</taxon>
        <taxon>Chlorophyta</taxon>
        <taxon>core chlorophytes</taxon>
        <taxon>Chlorophyceae</taxon>
        <taxon>CS clade</taxon>
        <taxon>Sphaeropleales</taxon>
        <taxon>Selenastraceae</taxon>
        <taxon>Monoraphidium</taxon>
    </lineage>
</organism>
<evidence type="ECO:0000256" key="1">
    <source>
        <dbReference type="SAM" id="MobiDB-lite"/>
    </source>
</evidence>
<feature type="compositionally biased region" description="Basic and acidic residues" evidence="1">
    <location>
        <begin position="170"/>
        <end position="183"/>
    </location>
</feature>
<dbReference type="RefSeq" id="XP_013899698.1">
    <property type="nucleotide sequence ID" value="XM_014044244.1"/>
</dbReference>
<feature type="non-terminal residue" evidence="2">
    <location>
        <position position="1"/>
    </location>
</feature>
<feature type="compositionally biased region" description="Basic and acidic residues" evidence="1">
    <location>
        <begin position="27"/>
        <end position="37"/>
    </location>
</feature>
<feature type="region of interest" description="Disordered" evidence="1">
    <location>
        <begin position="1"/>
        <end position="112"/>
    </location>
</feature>
<dbReference type="GeneID" id="25740154"/>
<evidence type="ECO:0000313" key="3">
    <source>
        <dbReference type="Proteomes" id="UP000054498"/>
    </source>
</evidence>
<reference evidence="2 3" key="1">
    <citation type="journal article" date="2013" name="BMC Genomics">
        <title>Reconstruction of the lipid metabolism for the microalga Monoraphidium neglectum from its genome sequence reveals characteristics suitable for biofuel production.</title>
        <authorList>
            <person name="Bogen C."/>
            <person name="Al-Dilaimi A."/>
            <person name="Albersmeier A."/>
            <person name="Wichmann J."/>
            <person name="Grundmann M."/>
            <person name="Rupp O."/>
            <person name="Lauersen K.J."/>
            <person name="Blifernez-Klassen O."/>
            <person name="Kalinowski J."/>
            <person name="Goesmann A."/>
            <person name="Mussgnug J.H."/>
            <person name="Kruse O."/>
        </authorList>
    </citation>
    <scope>NUCLEOTIDE SEQUENCE [LARGE SCALE GENOMIC DNA]</scope>
    <source>
        <strain evidence="2 3">SAG 48.87</strain>
    </source>
</reference>
<keyword evidence="3" id="KW-1185">Reference proteome</keyword>
<gene>
    <name evidence="2" type="ORF">MNEG_7278</name>
</gene>
<feature type="compositionally biased region" description="Basic and acidic residues" evidence="1">
    <location>
        <begin position="65"/>
        <end position="76"/>
    </location>
</feature>
<proteinExistence type="predicted"/>
<dbReference type="Proteomes" id="UP000054498">
    <property type="component" value="Unassembled WGS sequence"/>
</dbReference>
<name>A0A0D2KZV1_9CHLO</name>
<sequence>SLQRFQRQAGDAAAAAAAGAARQSSKRRNDGSEKGTVHADVAPAPSSKRQHEQPAAAAAVTETETGVRSEAGRRPDAPPCPAHQEGQAEKQRSRQLRQDGQQEELPGSEEQQHVLLAQDVQPGGDLGAAALEARFVGAYCHLYLSAFSSELEALGQQQQQQQQHGSKSTEAAKRRLQKERGDAAGDGGRGGTAEGEGTLPELVLFCAEGAAEAWPEEHRRLLLAK</sequence>
<feature type="compositionally biased region" description="Gly residues" evidence="1">
    <location>
        <begin position="184"/>
        <end position="194"/>
    </location>
</feature>
<feature type="compositionally biased region" description="Low complexity" evidence="1">
    <location>
        <begin position="9"/>
        <end position="21"/>
    </location>
</feature>
<accession>A0A0D2KZV1</accession>
<feature type="region of interest" description="Disordered" evidence="1">
    <location>
        <begin position="152"/>
        <end position="196"/>
    </location>
</feature>
<dbReference type="AlphaFoldDB" id="A0A0D2KZV1"/>